<gene>
    <name evidence="3" type="ORF">DN730_05200</name>
</gene>
<dbReference type="Gene3D" id="3.10.310.70">
    <property type="match status" value="1"/>
</dbReference>
<dbReference type="InterPro" id="IPR013108">
    <property type="entry name" value="Amidohydro_3"/>
</dbReference>
<dbReference type="GO" id="GO:0016810">
    <property type="term" value="F:hydrolase activity, acting on carbon-nitrogen (but not peptide) bonds"/>
    <property type="evidence" value="ECO:0007669"/>
    <property type="project" value="InterPro"/>
</dbReference>
<feature type="chain" id="PRO_5016670747" evidence="1">
    <location>
        <begin position="23"/>
        <end position="607"/>
    </location>
</feature>
<evidence type="ECO:0000256" key="1">
    <source>
        <dbReference type="SAM" id="SignalP"/>
    </source>
</evidence>
<proteinExistence type="predicted"/>
<evidence type="ECO:0000259" key="2">
    <source>
        <dbReference type="Pfam" id="PF07969"/>
    </source>
</evidence>
<dbReference type="OrthoDB" id="9787621at2"/>
<dbReference type="InterPro" id="IPR032466">
    <property type="entry name" value="Metal_Hydrolase"/>
</dbReference>
<accession>A0A370UBD8</accession>
<dbReference type="Gene3D" id="2.30.40.10">
    <property type="entry name" value="Urease, subunit C, domain 1"/>
    <property type="match status" value="1"/>
</dbReference>
<dbReference type="EMBL" id="QKRA01000002">
    <property type="protein sequence ID" value="RDL45015.1"/>
    <property type="molecule type" value="Genomic_DNA"/>
</dbReference>
<dbReference type="SUPFAM" id="SSF51338">
    <property type="entry name" value="Composite domain of metallo-dependent hydrolases"/>
    <property type="match status" value="1"/>
</dbReference>
<feature type="signal peptide" evidence="1">
    <location>
        <begin position="1"/>
        <end position="22"/>
    </location>
</feature>
<dbReference type="PANTHER" id="PTHR22642:SF2">
    <property type="entry name" value="PROTEIN LONG AFTER FAR-RED 3"/>
    <property type="match status" value="1"/>
</dbReference>
<protein>
    <submittedName>
        <fullName evidence="3">Amidohydrolase</fullName>
    </submittedName>
</protein>
<dbReference type="Proteomes" id="UP000254326">
    <property type="component" value="Unassembled WGS sequence"/>
</dbReference>
<dbReference type="AlphaFoldDB" id="A0A370UBD8"/>
<feature type="domain" description="Amidohydrolase 3" evidence="2">
    <location>
        <begin position="84"/>
        <end position="602"/>
    </location>
</feature>
<dbReference type="Pfam" id="PF07969">
    <property type="entry name" value="Amidohydro_3"/>
    <property type="match status" value="1"/>
</dbReference>
<organism evidence="3 4">
    <name type="scientific">Marinomonas piezotolerans</name>
    <dbReference type="NCBI Taxonomy" id="2213058"/>
    <lineage>
        <taxon>Bacteria</taxon>
        <taxon>Pseudomonadati</taxon>
        <taxon>Pseudomonadota</taxon>
        <taxon>Gammaproteobacteria</taxon>
        <taxon>Oceanospirillales</taxon>
        <taxon>Oceanospirillaceae</taxon>
        <taxon>Marinomonas</taxon>
    </lineage>
</organism>
<sequence>MAFALKKLAASVAVTSSILLLAGCSSMGQSGASQTADTVFMGGPIYTLDSTNRVVEALAIKNGAIIGVGSEQDLAKLIDSETSVVDLDGKTLMPGLVDAHMHPMAGGEQLNTCSLNYAPLSVDQVIAKITACVEESNEQDPTRWLKVGGWYRQAMTPAGADLNADILDRIPTDRPIYVFGSDFHSLVTNTAALKAAGIDSATPSPEGGLIEKDAQGNPTGIFLDSAMWALTAHVPPLPDAEEKQKNLNDMHMAVNAISAQGVTTILDAAAREATVEAFSQLAEQGQLTVRAHLAPNFGPERLDDPASIIAEVKGLADTYNLQNTASQPGIQVNTVKVFMDGVIQAPAQTAAMMAPYLHNTGTSDHPEWSDSDNHGKLYVSEDTLSNAMMAFSDAGFNVHMHTDGDRAVHTALNSLETLKANRPDSTLRPALAHCEVMVPEDYARFAELNALPVISFQWGKPAQDTIDTVKDYMGEERFNYVETAGKFAEEDVKIVYGSDWPVDALNEWFAMEVALTRMNENATEPKYQGRLGDDPGLDIQTVLRAFTINAAYSLNMDDKVGSLEVGKFADMIIIDRDLLNTPSDQVSETKVLKTYLGGREVYTAASM</sequence>
<dbReference type="InterPro" id="IPR033932">
    <property type="entry name" value="YtcJ-like"/>
</dbReference>
<dbReference type="CDD" id="cd01300">
    <property type="entry name" value="YtcJ_like"/>
    <property type="match status" value="1"/>
</dbReference>
<keyword evidence="4" id="KW-1185">Reference proteome</keyword>
<dbReference type="PROSITE" id="PS51257">
    <property type="entry name" value="PROKAR_LIPOPROTEIN"/>
    <property type="match status" value="1"/>
</dbReference>
<name>A0A370UBD8_9GAMM</name>
<keyword evidence="1" id="KW-0732">Signal</keyword>
<dbReference type="RefSeq" id="WP_115467052.1">
    <property type="nucleotide sequence ID" value="NZ_QKRA01000002.1"/>
</dbReference>
<keyword evidence="3" id="KW-0378">Hydrolase</keyword>
<dbReference type="Gene3D" id="3.20.20.140">
    <property type="entry name" value="Metal-dependent hydrolases"/>
    <property type="match status" value="1"/>
</dbReference>
<evidence type="ECO:0000313" key="4">
    <source>
        <dbReference type="Proteomes" id="UP000254326"/>
    </source>
</evidence>
<comment type="caution">
    <text evidence="3">The sequence shown here is derived from an EMBL/GenBank/DDBJ whole genome shotgun (WGS) entry which is preliminary data.</text>
</comment>
<dbReference type="SUPFAM" id="SSF51556">
    <property type="entry name" value="Metallo-dependent hydrolases"/>
    <property type="match status" value="1"/>
</dbReference>
<evidence type="ECO:0000313" key="3">
    <source>
        <dbReference type="EMBL" id="RDL45015.1"/>
    </source>
</evidence>
<dbReference type="PANTHER" id="PTHR22642">
    <property type="entry name" value="IMIDAZOLONEPROPIONASE"/>
    <property type="match status" value="1"/>
</dbReference>
<reference evidence="3 4" key="1">
    <citation type="submission" date="2018-06" db="EMBL/GenBank/DDBJ databases">
        <title>Marinomonas sp. YLB-05 draft genome sequence.</title>
        <authorList>
            <person name="Yu L."/>
            <person name="Tang X."/>
        </authorList>
    </citation>
    <scope>NUCLEOTIDE SEQUENCE [LARGE SCALE GENOMIC DNA]</scope>
    <source>
        <strain evidence="3 4">YLB-05</strain>
    </source>
</reference>
<dbReference type="InterPro" id="IPR011059">
    <property type="entry name" value="Metal-dep_hydrolase_composite"/>
</dbReference>